<evidence type="ECO:0000313" key="1">
    <source>
        <dbReference type="EMBL" id="BAQ67820.1"/>
    </source>
</evidence>
<proteinExistence type="predicted"/>
<dbReference type="AlphaFoldDB" id="A0A0D6AYX5"/>
<sequence length="58" mass="6343">MASLQAAVVAKFIETLEADETFDSAKIEKLKDCLLDEKKTKADELVDIFSLPDGGEVL</sequence>
<protein>
    <submittedName>
        <fullName evidence="1">Uncharacterized protein</fullName>
    </submittedName>
</protein>
<dbReference type="PATRIC" id="fig|35806.4.peg.666"/>
<accession>A0A0D6AYX5</accession>
<name>A0A0D6AYX5_RHOSU</name>
<organism evidence="1 2">
    <name type="scientific">Rhodovulum sulfidophilum</name>
    <name type="common">Rhodobacter sulfidophilus</name>
    <dbReference type="NCBI Taxonomy" id="35806"/>
    <lineage>
        <taxon>Bacteria</taxon>
        <taxon>Pseudomonadati</taxon>
        <taxon>Pseudomonadota</taxon>
        <taxon>Alphaproteobacteria</taxon>
        <taxon>Rhodobacterales</taxon>
        <taxon>Paracoccaceae</taxon>
        <taxon>Rhodovulum</taxon>
    </lineage>
</organism>
<dbReference type="Proteomes" id="UP000064912">
    <property type="component" value="Chromosome"/>
</dbReference>
<gene>
    <name evidence="1" type="ORF">NHU_00651</name>
</gene>
<dbReference type="EMBL" id="AP014800">
    <property type="protein sequence ID" value="BAQ67820.1"/>
    <property type="molecule type" value="Genomic_DNA"/>
</dbReference>
<dbReference type="KEGG" id="rsu:NHU_00651"/>
<reference evidence="1 2" key="1">
    <citation type="submission" date="2015-02" db="EMBL/GenBank/DDBJ databases">
        <title>Genome sequene of Rhodovulum sulfidophilum DSM 2351.</title>
        <authorList>
            <person name="Nagao N."/>
        </authorList>
    </citation>
    <scope>NUCLEOTIDE SEQUENCE [LARGE SCALE GENOMIC DNA]</scope>
    <source>
        <strain evidence="1 2">DSM 2351</strain>
    </source>
</reference>
<evidence type="ECO:0000313" key="2">
    <source>
        <dbReference type="Proteomes" id="UP000064912"/>
    </source>
</evidence>